<evidence type="ECO:0000313" key="8">
    <source>
        <dbReference type="Proteomes" id="UP000284120"/>
    </source>
</evidence>
<evidence type="ECO:0000256" key="4">
    <source>
        <dbReference type="ARBA" id="ARBA00023163"/>
    </source>
</evidence>
<dbReference type="Proteomes" id="UP000284120">
    <property type="component" value="Unassembled WGS sequence"/>
</dbReference>
<dbReference type="InterPro" id="IPR014284">
    <property type="entry name" value="RNA_pol_sigma-70_dom"/>
</dbReference>
<reference evidence="7 8" key="1">
    <citation type="submission" date="2018-06" db="EMBL/GenBank/DDBJ databases">
        <title>Pedobacter endophyticus sp. nov., an endophytic bacterium isolated from a leaf of Triticum aestivum.</title>
        <authorList>
            <person name="Zhang L."/>
        </authorList>
    </citation>
    <scope>NUCLEOTIDE SEQUENCE [LARGE SCALE GENOMIC DNA]</scope>
    <source>
        <strain evidence="7 8">CM134L-2</strain>
    </source>
</reference>
<dbReference type="SUPFAM" id="SSF88659">
    <property type="entry name" value="Sigma3 and sigma4 domains of RNA polymerase sigma factors"/>
    <property type="match status" value="1"/>
</dbReference>
<dbReference type="GO" id="GO:0006352">
    <property type="term" value="P:DNA-templated transcription initiation"/>
    <property type="evidence" value="ECO:0007669"/>
    <property type="project" value="InterPro"/>
</dbReference>
<dbReference type="GO" id="GO:0003677">
    <property type="term" value="F:DNA binding"/>
    <property type="evidence" value="ECO:0007669"/>
    <property type="project" value="InterPro"/>
</dbReference>
<evidence type="ECO:0000259" key="6">
    <source>
        <dbReference type="Pfam" id="PF08281"/>
    </source>
</evidence>
<dbReference type="NCBIfam" id="TIGR02937">
    <property type="entry name" value="sigma70-ECF"/>
    <property type="match status" value="1"/>
</dbReference>
<dbReference type="OrthoDB" id="711087at2"/>
<evidence type="ECO:0000259" key="5">
    <source>
        <dbReference type="Pfam" id="PF04542"/>
    </source>
</evidence>
<keyword evidence="8" id="KW-1185">Reference proteome</keyword>
<dbReference type="InterPro" id="IPR013324">
    <property type="entry name" value="RNA_pol_sigma_r3/r4-like"/>
</dbReference>
<dbReference type="AlphaFoldDB" id="A0A3S4RMZ3"/>
<evidence type="ECO:0000313" key="7">
    <source>
        <dbReference type="EMBL" id="RWU03963.1"/>
    </source>
</evidence>
<dbReference type="Pfam" id="PF04542">
    <property type="entry name" value="Sigma70_r2"/>
    <property type="match status" value="1"/>
</dbReference>
<feature type="domain" description="RNA polymerase sigma factor 70 region 4 type 2" evidence="6">
    <location>
        <begin position="127"/>
        <end position="169"/>
    </location>
</feature>
<dbReference type="Gene3D" id="1.10.1740.10">
    <property type="match status" value="1"/>
</dbReference>
<feature type="domain" description="RNA polymerase sigma-70 region 2" evidence="5">
    <location>
        <begin position="28"/>
        <end position="94"/>
    </location>
</feature>
<evidence type="ECO:0000256" key="3">
    <source>
        <dbReference type="ARBA" id="ARBA00023082"/>
    </source>
</evidence>
<dbReference type="InterPro" id="IPR036388">
    <property type="entry name" value="WH-like_DNA-bd_sf"/>
</dbReference>
<organism evidence="7 8">
    <name type="scientific">Pedobacter chitinilyticus</name>
    <dbReference type="NCBI Taxonomy" id="2233776"/>
    <lineage>
        <taxon>Bacteria</taxon>
        <taxon>Pseudomonadati</taxon>
        <taxon>Bacteroidota</taxon>
        <taxon>Sphingobacteriia</taxon>
        <taxon>Sphingobacteriales</taxon>
        <taxon>Sphingobacteriaceae</taxon>
        <taxon>Pedobacter</taxon>
    </lineage>
</organism>
<dbReference type="RefSeq" id="WP_113649202.1">
    <property type="nucleotide sequence ID" value="NZ_QMHN01000008.1"/>
</dbReference>
<dbReference type="NCBIfam" id="TIGR02985">
    <property type="entry name" value="Sig70_bacteroi1"/>
    <property type="match status" value="1"/>
</dbReference>
<keyword evidence="3" id="KW-0731">Sigma factor</keyword>
<comment type="similarity">
    <text evidence="1">Belongs to the sigma-70 factor family. ECF subfamily.</text>
</comment>
<accession>A0A3S4RMZ3</accession>
<dbReference type="InterPro" id="IPR013325">
    <property type="entry name" value="RNA_pol_sigma_r2"/>
</dbReference>
<dbReference type="PANTHER" id="PTHR43133:SF46">
    <property type="entry name" value="RNA POLYMERASE SIGMA-70 FACTOR ECF SUBFAMILY"/>
    <property type="match status" value="1"/>
</dbReference>
<evidence type="ECO:0000256" key="2">
    <source>
        <dbReference type="ARBA" id="ARBA00023015"/>
    </source>
</evidence>
<gene>
    <name evidence="7" type="ORF">DPV69_19980</name>
</gene>
<dbReference type="InterPro" id="IPR007627">
    <property type="entry name" value="RNA_pol_sigma70_r2"/>
</dbReference>
<dbReference type="InterPro" id="IPR014327">
    <property type="entry name" value="RNA_pol_sigma70_bacteroid"/>
</dbReference>
<dbReference type="Gene3D" id="1.10.10.10">
    <property type="entry name" value="Winged helix-like DNA-binding domain superfamily/Winged helix DNA-binding domain"/>
    <property type="match status" value="1"/>
</dbReference>
<keyword evidence="4" id="KW-0804">Transcription</keyword>
<dbReference type="Pfam" id="PF08281">
    <property type="entry name" value="Sigma70_r4_2"/>
    <property type="match status" value="1"/>
</dbReference>
<dbReference type="EMBL" id="SAYW01000008">
    <property type="protein sequence ID" value="RWU03963.1"/>
    <property type="molecule type" value="Genomic_DNA"/>
</dbReference>
<dbReference type="GO" id="GO:0016987">
    <property type="term" value="F:sigma factor activity"/>
    <property type="evidence" value="ECO:0007669"/>
    <property type="project" value="UniProtKB-KW"/>
</dbReference>
<proteinExistence type="inferred from homology"/>
<evidence type="ECO:0000256" key="1">
    <source>
        <dbReference type="ARBA" id="ARBA00010641"/>
    </source>
</evidence>
<dbReference type="InterPro" id="IPR013249">
    <property type="entry name" value="RNA_pol_sigma70_r4_t2"/>
</dbReference>
<dbReference type="InterPro" id="IPR039425">
    <property type="entry name" value="RNA_pol_sigma-70-like"/>
</dbReference>
<comment type="caution">
    <text evidence="7">The sequence shown here is derived from an EMBL/GenBank/DDBJ whole genome shotgun (WGS) entry which is preliminary data.</text>
</comment>
<dbReference type="PANTHER" id="PTHR43133">
    <property type="entry name" value="RNA POLYMERASE ECF-TYPE SIGMA FACTO"/>
    <property type="match status" value="1"/>
</dbReference>
<sequence>MSKDYTKLSDTLLMQECSEDNLRAFNELFARYFESLYKFSLHYLKQTEVAEELAMDVMHNIWRRRAEIQIKGEVKNYLFAAMKNTLFNHIRKKQLATVDIDSLGELEHAKDAVDEQMAYKELEHLYQLKLEQLSPQRKKIFQLSREEQLTYPQIAEKMGLSINTIKSQMLVSLKYLRENMQEHVDITLAFLVCYFLK</sequence>
<keyword evidence="2" id="KW-0805">Transcription regulation</keyword>
<protein>
    <submittedName>
        <fullName evidence="7">RNA polymerase sigma-70 factor</fullName>
    </submittedName>
</protein>
<dbReference type="SUPFAM" id="SSF88946">
    <property type="entry name" value="Sigma2 domain of RNA polymerase sigma factors"/>
    <property type="match status" value="1"/>
</dbReference>
<name>A0A3S4RMZ3_9SPHI</name>